<evidence type="ECO:0000313" key="2">
    <source>
        <dbReference type="Proteomes" id="UP000814033"/>
    </source>
</evidence>
<organism evidence="1 2">
    <name type="scientific">Auriscalpium vulgare</name>
    <dbReference type="NCBI Taxonomy" id="40419"/>
    <lineage>
        <taxon>Eukaryota</taxon>
        <taxon>Fungi</taxon>
        <taxon>Dikarya</taxon>
        <taxon>Basidiomycota</taxon>
        <taxon>Agaricomycotina</taxon>
        <taxon>Agaricomycetes</taxon>
        <taxon>Russulales</taxon>
        <taxon>Auriscalpiaceae</taxon>
        <taxon>Auriscalpium</taxon>
    </lineage>
</organism>
<sequence length="513" mass="55845">MIHPYARASNASVHSSEISYYPDSHPFNPYAHGRAPASAPHLPASSPPPSYNHDTASAYLPRTSSKLKYTPSNVSASSRVRRLPAIPPSPTTPPLKRTGTIRSDVKDDPRSDLPVEPFERHESMITLTLAGHTSTRAGVDGAPLPVFTSGNSLSGRVSLAKIKSSSIASISVTLEATARVQELAGGGSSSTPLISASLFEWDRMRPDPSSPYPPADLTFRAAVPATDNQGRILPASYDARVKGFFVSVRYEVVVCVVRTQMELWRRRSRLRVPFFYAPRTRPLVAGPFPSRLQPSGPGRPQTAFIDIIMTRRQYVPPIETELYLPHSQIFPSASTVPFCFTLKAPDAYLAPFLLKQTPLASFHPLSTEHGRASNSYGPVRVHIERTTEVDARATGVVVLGFDMKGHRTDVASDAGAKRDIRMTKTIAEGVVRKGERGDGWVRWWGEVSIPRSERDKAICGGIDTERVVVRDAVVATVDVTGLSSHVLPFRQRVAVRVTSDRAENGAAVGVSDV</sequence>
<reference evidence="1" key="2">
    <citation type="journal article" date="2022" name="New Phytol.">
        <title>Evolutionary transition to the ectomycorrhizal habit in the genomes of a hyperdiverse lineage of mushroom-forming fungi.</title>
        <authorList>
            <person name="Looney B."/>
            <person name="Miyauchi S."/>
            <person name="Morin E."/>
            <person name="Drula E."/>
            <person name="Courty P.E."/>
            <person name="Kohler A."/>
            <person name="Kuo A."/>
            <person name="LaButti K."/>
            <person name="Pangilinan J."/>
            <person name="Lipzen A."/>
            <person name="Riley R."/>
            <person name="Andreopoulos W."/>
            <person name="He G."/>
            <person name="Johnson J."/>
            <person name="Nolan M."/>
            <person name="Tritt A."/>
            <person name="Barry K.W."/>
            <person name="Grigoriev I.V."/>
            <person name="Nagy L.G."/>
            <person name="Hibbett D."/>
            <person name="Henrissat B."/>
            <person name="Matheny P.B."/>
            <person name="Labbe J."/>
            <person name="Martin F.M."/>
        </authorList>
    </citation>
    <scope>NUCLEOTIDE SEQUENCE</scope>
    <source>
        <strain evidence="1">FP105234-sp</strain>
    </source>
</reference>
<protein>
    <submittedName>
        <fullName evidence="1">Uncharacterized protein</fullName>
    </submittedName>
</protein>
<dbReference type="Proteomes" id="UP000814033">
    <property type="component" value="Unassembled WGS sequence"/>
</dbReference>
<accession>A0ACB8RET3</accession>
<proteinExistence type="predicted"/>
<comment type="caution">
    <text evidence="1">The sequence shown here is derived from an EMBL/GenBank/DDBJ whole genome shotgun (WGS) entry which is preliminary data.</text>
</comment>
<evidence type="ECO:0000313" key="1">
    <source>
        <dbReference type="EMBL" id="KAI0042389.1"/>
    </source>
</evidence>
<gene>
    <name evidence="1" type="ORF">FA95DRAFT_1610226</name>
</gene>
<reference evidence="1" key="1">
    <citation type="submission" date="2021-02" db="EMBL/GenBank/DDBJ databases">
        <authorList>
            <consortium name="DOE Joint Genome Institute"/>
            <person name="Ahrendt S."/>
            <person name="Looney B.P."/>
            <person name="Miyauchi S."/>
            <person name="Morin E."/>
            <person name="Drula E."/>
            <person name="Courty P.E."/>
            <person name="Chicoki N."/>
            <person name="Fauchery L."/>
            <person name="Kohler A."/>
            <person name="Kuo A."/>
            <person name="Labutti K."/>
            <person name="Pangilinan J."/>
            <person name="Lipzen A."/>
            <person name="Riley R."/>
            <person name="Andreopoulos W."/>
            <person name="He G."/>
            <person name="Johnson J."/>
            <person name="Barry K.W."/>
            <person name="Grigoriev I.V."/>
            <person name="Nagy L."/>
            <person name="Hibbett D."/>
            <person name="Henrissat B."/>
            <person name="Matheny P.B."/>
            <person name="Labbe J."/>
            <person name="Martin F."/>
        </authorList>
    </citation>
    <scope>NUCLEOTIDE SEQUENCE</scope>
    <source>
        <strain evidence="1">FP105234-sp</strain>
    </source>
</reference>
<name>A0ACB8RET3_9AGAM</name>
<keyword evidence="2" id="KW-1185">Reference proteome</keyword>
<dbReference type="EMBL" id="MU276068">
    <property type="protein sequence ID" value="KAI0042389.1"/>
    <property type="molecule type" value="Genomic_DNA"/>
</dbReference>